<organism evidence="1">
    <name type="scientific">hydrothermal vent metagenome</name>
    <dbReference type="NCBI Taxonomy" id="652676"/>
    <lineage>
        <taxon>unclassified sequences</taxon>
        <taxon>metagenomes</taxon>
        <taxon>ecological metagenomes</taxon>
    </lineage>
</organism>
<dbReference type="EMBL" id="UOEW01000345">
    <property type="protein sequence ID" value="VAW42137.1"/>
    <property type="molecule type" value="Genomic_DNA"/>
</dbReference>
<dbReference type="InterPro" id="IPR010870">
    <property type="entry name" value="Porin_O/P"/>
</dbReference>
<dbReference type="Pfam" id="PF07396">
    <property type="entry name" value="Porin_O_P"/>
    <property type="match status" value="1"/>
</dbReference>
<reference evidence="1" key="1">
    <citation type="submission" date="2018-06" db="EMBL/GenBank/DDBJ databases">
        <authorList>
            <person name="Zhirakovskaya E."/>
        </authorList>
    </citation>
    <scope>NUCLEOTIDE SEQUENCE</scope>
</reference>
<evidence type="ECO:0008006" key="2">
    <source>
        <dbReference type="Google" id="ProtNLM"/>
    </source>
</evidence>
<dbReference type="Gene3D" id="2.40.160.10">
    <property type="entry name" value="Porin"/>
    <property type="match status" value="1"/>
</dbReference>
<evidence type="ECO:0000313" key="1">
    <source>
        <dbReference type="EMBL" id="VAW42137.1"/>
    </source>
</evidence>
<gene>
    <name evidence="1" type="ORF">MNBD_GAMMA01-709</name>
</gene>
<dbReference type="InterPro" id="IPR023614">
    <property type="entry name" value="Porin_dom_sf"/>
</dbReference>
<protein>
    <recommendedName>
        <fullName evidence="2">Phosphate-specific outer membrane porin OprP Pyrophosphate-specific outer membrane porin OprO</fullName>
    </recommendedName>
</protein>
<dbReference type="SUPFAM" id="SSF56935">
    <property type="entry name" value="Porins"/>
    <property type="match status" value="1"/>
</dbReference>
<dbReference type="AlphaFoldDB" id="A0A3B0VUI4"/>
<accession>A0A3B0VUI4</accession>
<proteinExistence type="predicted"/>
<name>A0A3B0VUI4_9ZZZZ</name>
<sequence length="365" mass="42607">MRNIVLLVLVCSLAAESKVSFDFAGRMEVDYSYYDDDYTQFISEDYNVRRFRFGLFTKFNDKFSAYLQSDFAKTDRTKKGATQAAWIRYRVNKHNEFYLGKMEMPFSLESVSNSKYNFFMERSIASALTERYGTGLNYVHYGNSWNMRIGVFGDDHFNLGSSSSYGQSATARIGKKFKALKGRIYVGLSAQYREPDENIRVRALPESNTFSRRLLDTGELFFVNTIEKYAIEALWKTDNWSIQSEYIQNNLIREYGADLNYSGGYLVIGRMFNGKRRFSFKKGEWNSPKVKNWKTWEISARYSFLDLDTEDLNAGFQENLSIGINYYMSNKNRLMFNYIKAKASPNSFGINETLNIYQVRLQLEF</sequence>